<protein>
    <submittedName>
        <fullName evidence="5">Carbohydrate-binding protein</fullName>
    </submittedName>
</protein>
<dbReference type="KEGG" id="rpon:G3256_03700"/>
<dbReference type="GO" id="GO:0030246">
    <property type="term" value="F:carbohydrate binding"/>
    <property type="evidence" value="ECO:0007669"/>
    <property type="project" value="InterPro"/>
</dbReference>
<feature type="domain" description="CBM6" evidence="4">
    <location>
        <begin position="591"/>
        <end position="722"/>
    </location>
</feature>
<evidence type="ECO:0000313" key="5">
    <source>
        <dbReference type="EMBL" id="QJF50330.1"/>
    </source>
</evidence>
<dbReference type="PROSITE" id="PS50194">
    <property type="entry name" value="FILAMIN_REPEAT"/>
    <property type="match status" value="1"/>
</dbReference>
<feature type="domain" description="CBM6" evidence="4">
    <location>
        <begin position="4895"/>
        <end position="5039"/>
    </location>
</feature>
<keyword evidence="1" id="KW-0732">Signal</keyword>
<dbReference type="SMART" id="SM00606">
    <property type="entry name" value="CBD_IV"/>
    <property type="match status" value="3"/>
</dbReference>
<dbReference type="InterPro" id="IPR037221">
    <property type="entry name" value="H-type_lectin_dom_sf"/>
</dbReference>
<sequence length="5317" mass="551830">MPIDTIIFEGEDLTLTTTPSGSASLARTQFGNWEKNGIDASDGEDNGVAASNPGLPEFDEYGLRAGYSGDGYLDINGNAQPKASFTVDTADVPPGDYQLTIRGDSSTDRFIQIEIDGVVQTTDSVAAQSFGTGSFSEWELRTFDITIPESTEPVVITIVQVTATAAPNIDAIALHDIGEAVTFFAPEIVSVPVFEMEDNGSVVGTIEATDTQDVTGTDSTLSYALSGADVALFSISDTGELSFNEQPDADTPSSAAGNNTYSVTVEVDDGVESVTQDVTVNVVEAVVRPVIEPIIVLVEDAIIPDGADTVLRSQDGNPEGTVTGKDIYGLWEGYSGTGYIDFNTIGSGIAGDEAFSFDVTVAEAGLYSMHLRLMSISGNRPLDIGVNGITQQASVATSGTGFGNDTWLVRDAIPLELAEGTNTITIAIPDGVNNGPNIDAIAITTEGDAAPVFPASNEAPVFDNAPTAVDVEENASEVADFTVTDDGLGDVTYTLTGADAALFEISDTGSLSFITPPVFDDGDGATNSYNVSVTISDEANTDAVNGDSVVPETVDVVVTVTEEIVTPVIDPIIALAEDAVIPDGATTRLSSQVESFENPSSFGSKDAYGLWPGYSGTGYVDFNGDGTGITGVEAITFEITVAEAGVYDMYVRFTNNAPDRPLDIGVNGELQEAEAAFIGTGFGNWSVTDAIALSLDVGLNTVTFAVPAGKNNGPNIDAIAITSSGDPAPVFPAENEAPVFDVAPAAVDVAENTTEVADFSVADDGLGDVTYALSGPDAALFEISDTGSLSFIAAPDFETPGSDAGTNTYNVTVSISDEANTPAVNGTTVAPEMVDVVVTVTDVVGDVPPSAVTLTAVPFDEEVAGAVVATVAVTDPDTTYSAADLVLTDPSELFELVDGDAGVEVRLIAGEALDFEEALEPEISVSAAGVSSLPLTVIPTDVTEDVPASAVTLTAVAFDENVAGAVVATVAVTDPDTTYAAADLLLTDASGLFELVDGDAGVEVKLKAGEALDFEAGLEPQIFVSLGALNSETLTVIPEDIDEGPRQVTFEGAITSYSTQDRPDTGTATPTEAGTSLEVSGNLWKRVDIGEAFDITDNSKLLVDIEPGVNTPELVLIGFDADDSPFQVDENSIFNLAGSQTPPGTLVDLRGTGEVQPDGKLRFEIDLSGLAGQSFSSIVVASDDDNATDGYGSVTFSNVFLSNEPGDTGGNTAPETVGGGISDFSVDEGGSLEVDLPFIDQEGDPITYGFEVLDDTGAPVVVAGLGISGNVLSGPAPVLPGVYTINITADDGQGGIGTDSFEVTVVDINDAPVAQDVAFEPFFGAVGQAIDEIDIAQFAGAFSDPDGDTLELIVSGLPQGMSVNSEGVITGTPTDTGSGSFSIIARDPDGAESAPVIIELIIDAPQLGDEVIIEAEDFTGLPDALNFYSAAQVGASENRLIRVDGGEAGLVTSQLSLNGVAEGFYQVRIDMYDETDGTATFSLQIGGTVLASDATIDGLGEFNGDGVTGRGNAGQVGNSKTISFDPVVFIDADTLLTLSGQADGELLRTDRLVLTRVEQPNILPEAITLTSSEVAEATDGAVVGDLSATDPDGDDGAVSFTVADESPFEIVGTTLKLKAGQTLDFETITSIDVDVTAEDADGGISVATLTIAVTDVDEAPTGLILVGDSVDENAAGAIIGTLGATDPEDGTLTFSVTDPRFVVEGTTLRLADGVSLDAEDPTPVTVEVSVTDGTTPSSETFDITVNDVNEAPTLADGAVLNDVTVDFATGERVDLSVLGATDPDGDAVGFTVRSATTDPLPAGITIDGGELVVADDLAPGTYAIEVLATDGALDSAPVGLSVTVGDPAPFVPFEVQPSDASITLSTAPDGDATVTIHRDENVAGDAETAGGGKILENGIRAGYSGTGYVDFGDDPGDAAVFTFIVPVAGEYDLNIRYASQDAGGNPRTLDIAINDGDPATTVFASTGPGTGDAALQGFNVWGFVTQTVTLEAGQNTVSLIMSPGTNAGPNVDRIEITGAGTGPIVTDTTADEGDDLAATGPVDAVEAVDADAVDFTLAGVDDDIILVEASVNGGGFAEVIPVADIVTLDLSGAGEGEVTVTFRVSDEAGNTAETGASVTIGEVVVAPFDLTIQLEARDDTVTIIDDTGTGEGDPASTQVRDSLNPEANSNGGKVDGLWPGFNGTGYLDMGTDVGDAYSFEVDVPEAGEYVFDFRFNQGSGTTPTRPMTLSVGTEVAATLDFPSNGDWTIWQTESATVTLAAGVNVITMTNTVANGPNFDQVEITRAGVVPDTSADEDEFPLELGGPSGTLSPSQVGSISLNVSGDDEDIVKFEISFDGGTTRSEVPAIDADGDFVIDGSGLAPGLQTVTLIVTDDAGNEASDAISFFIPQPGIDPITLQAEDALITDLGAPGTGPDGRAETRIVNPENPDPFGNFRGGAVGDEYVDFGENPGDAITFTVDAPVAGTYTASIRYANGVDASRPLVLSVNDGAEATVDFVSTNPGAATNGWENWTDIDVTVTLTAGTNTVKLAIADGTSTGPNIDQITFTPDQVEPEQGSERFTDVIRVNFEAPPEGNGSFNAPAGYTTPAGFESDTGEAYGARGNGFTYGWVDIDDTTGEVTGTPLAQPTGSARFKDVVPEASDLQKTYLHFDYPGAPDGDRERAWEIEVENGTYELTVSIGDTGGQYDSDYVLNVEGVQFGNDWIPVNLAGEQLVGGAYNSSFDGEGFRSALFTGIVQVTDGRLTIDGTDGENVEIQWLDLQQIPDLTPEDGRTADLDYSKFVSAVAASTQDGQVTIEIGEDGTLPTGINPLSDIVVGVQLQTAENSGPDVAFTNGVKLVETLTGIEVAINVQVTGGADSMTIRPLSDLKEFTSYTLLVEDVLDLGSIFDADAPKRQFQDYSTTFVTGETPVVEAKEVAFTDQVILDATAAGAFGTDGGGFGYTSIEFGPDGKLYVATITGVINRWDVNPDGTLDLASAETLNLGYFDDRSIIGLAFDPEDPNTIWVTDNANVPRSGKAFDTEDFSGQLTKITLGSGGAFETAVAETYITGLPRSGGDHVTNSIEFRANPDAGVDGAPEYLLYFTQGSNSAAGSPDNAWGFRPERLLSAAVLEVDHTRDTTDGPFDVQTEPYDPAVNDPTFRTTDAFNADGTFPEFYDPFADGAVLKIYGEGIRNAYDLVWHSNGNLYVPTNGTARGGNTLDDPDTDINEAITGLDKQFDYLFQVQEGGYYGHPNELLDNYVVNGGAGGDPNIYGSDNAANTSDGGNEYADGVVRDADYDIDGAYSLDFNKSPNGATEYFNDAFGENLQGAVLFAQFSQGDNVRYVLVDPVTGRITFDDVLRRPGGDEINEYIDPLDIIENPLTGQLYLMTLNRGTGGSEIILLNPAPGGVATDNTADEGNDLALVVVNTDDPANVVFEIVGLDDDIQTITVAFDGGAAQPVTPDGNNQFTASVGADSGTVSAVLTVTDDNANTASDTTTVVFDTTGDGSTTIDALSFTVLSTLTGTSATIIRDINDPSTHESGGGNDSNGDGLNDGFDGGGYLDPNGVAEDKASFTYVAAAAGVYEFSFRVAANNDRSISINTGDQAVPITVNTGSFTNWQSEVITLTLEAGVNTIVIEQTSASGPNIDSVTITPQDVEDVTADEGGDLDIVVVDLSDLSNASFSISGADNDLTTLSVAFSDGTATATATPVGNGLFTVDLSGLSGDATAILTVVDDAGNIATDAAAFSLDETIPNDGTEQVNNLTYVIYEAENATLDGPVVATEDRTQSGDFVDFDGTTDQSITWTVQVPQDGDYALDIIYALSTSKDPRPMTLSVDGTLIETLAFAPNSNDLETSWGPQTTTLTLDAGVHEITVTAPGANGPNVDYLRITQSPLTEPLDLTADVGDDLALIVIDQTDPAAVVLEISGLDDDITTAQITFGGGAPQSVAAVNGLVTLDSGITFGQVQAVLSIVDDAENTASAEVEVTIAPEGNPNADIGVQSLDAAFFSDRLHFSYLENNTAVTTARDFKDSATVRIENTGSEDLEFLGATVSGPFDLADETVFDNLVLAAGQTIDIEVLFDNTEINPKPANNQNGVQTGELTIVTNDAEDPFVTVDLAGFWQPRDEGGNEPNINEVWQLFGFGNQIDGLSLTGGGGSSTLDFFDLYLPEDETEVLSPYWQIAEGFTEARITQIAAYHGPGGASLGLHGPGDKGGSNEISFGSHEGTDNQTVLPTRSNDEQMTQTFTNATIPDGWTGDNVFGIEVAGLSTDPTLNPTGAGAPTQAQLDARFPGEGYTVVNGNVFDGDGNPISDGYTVRVFQAVDPEGTAIDNVFLVVMDYTGINYDYNDNMYVIEGVQPVFNGAQFVVSGLDDAAADDRLVFTNIENGPAGQEFRNEATFTISNPGFAAAAIEDITIGGADADAFEISGGSPAFINPGQSLDITVTYTGIDGVNDDAAVLQQAVLTIASPLGDQTISLAGLAQFQSEEGEEPTVAQIVEAFGYTTDVAQDALDNDGVVEAVGDEVLMPYLQRLDDTKPVEVINMAAFLQQGNISRLSIHDTDSDDLTELFAGDDNQGQTVLPDGLVVGTGDTGSVGRAILNRDTGFGLKVTVDGRPTFAAWTDPEINKADDALGVTDEGHYIRFFEAKDANGDVIEGTFIGIQDYPGGGNFDYNDAMFLVTNVQPYDLSAAEDANGNNINDALETDTDGDGTADFFDGVQAPDTQAPFGGTAPVLSDSLSVDADTFDTGGQGVAWNDDPGKNGGDPNRTDSDVEIIGGAIAFIESGEWVEYTVNVSEAGIFDLSTIAKAPTSAATINVSLENGPVLATITLPDSNGSGDNSFAGTDFGATDPVQIALAAGEQTLRFTFGGTVATNGYVMDFESFSLERVTPPEPTDQTPFPGPDAPGFTDGTLTVLAASYDDGGQGVAYNDAAGLQGGTNGGRTGSDVEVTALGDIGWINSGEWLEYTVDVPSAGTYDAGLLMALGGGSGRTVTIDVYRPGEISPYESSGAVANAPTGGWTTFAQRNAGELSLEAGLQVIRLTFEGGSQDIRSFSLTETEEPPVGLDAIGEAGKVTFTQTDEDAWFLVEFAQELDNPAVVMGPLTTNDASRSTVRVRNVTDEGFEFQLDEWDYLNGTHASETVSWLAIESGTHTVDGLSITAGIGSASAISSDIAFGTAFDDSPVVVAQVTSTNDPDAVVDRIQDVTTSGFSIELDNEELTTGFHPEEDLAWIAFEKGGAASDGLLAGSTGTAVTDEPFEFGFGGAFAEDEFVLIADMQTENGNDPALVRLTQSDADSATIFIEEDKSKDSERIHVAEDVGYVALLQGEIYDDIA</sequence>
<dbReference type="Proteomes" id="UP000503308">
    <property type="component" value="Chromosome"/>
</dbReference>
<dbReference type="SMART" id="SM00736">
    <property type="entry name" value="CADG"/>
    <property type="match status" value="1"/>
</dbReference>
<feature type="region of interest" description="Disordered" evidence="2">
    <location>
        <begin position="3118"/>
        <end position="3138"/>
    </location>
</feature>
<proteinExistence type="predicted"/>
<gene>
    <name evidence="5" type="ORF">G3256_03700</name>
</gene>
<dbReference type="PROSITE" id="PS51175">
    <property type="entry name" value="CBM6"/>
    <property type="match status" value="9"/>
</dbReference>
<dbReference type="PROSITE" id="PS50268">
    <property type="entry name" value="CADHERIN_2"/>
    <property type="match status" value="4"/>
</dbReference>
<feature type="domain" description="Cadherin" evidence="3">
    <location>
        <begin position="1671"/>
        <end position="1754"/>
    </location>
</feature>
<dbReference type="Gene3D" id="2.60.40.10">
    <property type="entry name" value="Immunoglobulins"/>
    <property type="match status" value="3"/>
</dbReference>
<name>A0A858SPK7_9RHOB</name>
<dbReference type="InterPro" id="IPR015919">
    <property type="entry name" value="Cadherin-like_sf"/>
</dbReference>
<dbReference type="InterPro" id="IPR017868">
    <property type="entry name" value="Filamin/ABP280_repeat-like"/>
</dbReference>
<dbReference type="CDD" id="cd04080">
    <property type="entry name" value="CBM6_cellulase-like"/>
    <property type="match status" value="2"/>
</dbReference>
<dbReference type="Gene3D" id="2.60.120.260">
    <property type="entry name" value="Galactose-binding domain-like"/>
    <property type="match status" value="10"/>
</dbReference>
<dbReference type="SUPFAM" id="SSF49785">
    <property type="entry name" value="Galactose-binding domain-like"/>
    <property type="match status" value="10"/>
</dbReference>
<evidence type="ECO:0000313" key="6">
    <source>
        <dbReference type="Proteomes" id="UP000503308"/>
    </source>
</evidence>
<feature type="region of interest" description="Disordered" evidence="2">
    <location>
        <begin position="2145"/>
        <end position="2175"/>
    </location>
</feature>
<feature type="region of interest" description="Disordered" evidence="2">
    <location>
        <begin position="4728"/>
        <end position="4753"/>
    </location>
</feature>
<feature type="domain" description="CBM6" evidence="4">
    <location>
        <begin position="2157"/>
        <end position="2284"/>
    </location>
</feature>
<dbReference type="RefSeq" id="WP_169639546.1">
    <property type="nucleotide sequence ID" value="NZ_CP048788.1"/>
</dbReference>
<feature type="compositionally biased region" description="Polar residues" evidence="2">
    <location>
        <begin position="2155"/>
        <end position="2171"/>
    </location>
</feature>
<feature type="domain" description="CBM6" evidence="4">
    <location>
        <begin position="1877"/>
        <end position="2017"/>
    </location>
</feature>
<evidence type="ECO:0000256" key="2">
    <source>
        <dbReference type="SAM" id="MobiDB-lite"/>
    </source>
</evidence>
<feature type="domain" description="Cadherin" evidence="3">
    <location>
        <begin position="741"/>
        <end position="851"/>
    </location>
</feature>
<dbReference type="CDD" id="cd11304">
    <property type="entry name" value="Cadherin_repeat"/>
    <property type="match status" value="2"/>
</dbReference>
<dbReference type="SMART" id="SM00112">
    <property type="entry name" value="CA"/>
    <property type="match status" value="3"/>
</dbReference>
<dbReference type="Gene3D" id="2.60.40.2080">
    <property type="match status" value="1"/>
</dbReference>
<reference evidence="5 6" key="1">
    <citation type="submission" date="2020-02" db="EMBL/GenBank/DDBJ databases">
        <title>Genome sequence of Roseobacter ponti.</title>
        <authorList>
            <person name="Hollensteiner J."/>
            <person name="Schneider D."/>
            <person name="Poehlein A."/>
            <person name="Daniel R."/>
        </authorList>
    </citation>
    <scope>NUCLEOTIDE SEQUENCE [LARGE SCALE GENOMIC DNA]</scope>
    <source>
        <strain evidence="5 6">DSM 106830</strain>
    </source>
</reference>
<dbReference type="InterPro" id="IPR006584">
    <property type="entry name" value="Cellulose-bd_IV"/>
</dbReference>
<feature type="domain" description="CBM6" evidence="4">
    <location>
        <begin position="4721"/>
        <end position="4869"/>
    </location>
</feature>
<feature type="domain" description="CBM6" evidence="4">
    <location>
        <begin position="3519"/>
        <end position="3635"/>
    </location>
</feature>
<feature type="domain" description="CBM6" evidence="4">
    <location>
        <begin position="309"/>
        <end position="444"/>
    </location>
</feature>
<evidence type="ECO:0000259" key="3">
    <source>
        <dbReference type="PROSITE" id="PS50268"/>
    </source>
</evidence>
<dbReference type="InterPro" id="IPR005084">
    <property type="entry name" value="CBM6"/>
</dbReference>
<dbReference type="EMBL" id="CP048788">
    <property type="protein sequence ID" value="QJF50330.1"/>
    <property type="molecule type" value="Genomic_DNA"/>
</dbReference>
<organism evidence="5 6">
    <name type="scientific">Roseobacter ponti</name>
    <dbReference type="NCBI Taxonomy" id="1891787"/>
    <lineage>
        <taxon>Bacteria</taxon>
        <taxon>Pseudomonadati</taxon>
        <taxon>Pseudomonadota</taxon>
        <taxon>Alphaproteobacteria</taxon>
        <taxon>Rhodobacterales</taxon>
        <taxon>Roseobacteraceae</taxon>
        <taxon>Roseobacter</taxon>
    </lineage>
</organism>
<dbReference type="Pfam" id="PF05345">
    <property type="entry name" value="He_PIG"/>
    <property type="match status" value="1"/>
</dbReference>
<dbReference type="GO" id="GO:0007156">
    <property type="term" value="P:homophilic cell adhesion via plasma membrane adhesion molecules"/>
    <property type="evidence" value="ECO:0007669"/>
    <property type="project" value="InterPro"/>
</dbReference>
<dbReference type="InterPro" id="IPR008979">
    <property type="entry name" value="Galactose-bd-like_sf"/>
</dbReference>
<dbReference type="GO" id="GO:0005509">
    <property type="term" value="F:calcium ion binding"/>
    <property type="evidence" value="ECO:0007669"/>
    <property type="project" value="InterPro"/>
</dbReference>
<dbReference type="GO" id="GO:0016020">
    <property type="term" value="C:membrane"/>
    <property type="evidence" value="ECO:0007669"/>
    <property type="project" value="InterPro"/>
</dbReference>
<dbReference type="InterPro" id="IPR002126">
    <property type="entry name" value="Cadherin-like_dom"/>
</dbReference>
<dbReference type="InterPro" id="IPR006644">
    <property type="entry name" value="Cadg"/>
</dbReference>
<evidence type="ECO:0000256" key="1">
    <source>
        <dbReference type="ARBA" id="ARBA00022729"/>
    </source>
</evidence>
<dbReference type="Pfam" id="PF03422">
    <property type="entry name" value="CBM_6"/>
    <property type="match status" value="5"/>
</dbReference>
<dbReference type="SUPFAM" id="SSF63829">
    <property type="entry name" value="Calcium-dependent phosphotriesterase"/>
    <property type="match status" value="1"/>
</dbReference>
<evidence type="ECO:0000259" key="4">
    <source>
        <dbReference type="PROSITE" id="PS51175"/>
    </source>
</evidence>
<keyword evidence="6" id="KW-1185">Reference proteome</keyword>
<accession>A0A858SPK7</accession>
<dbReference type="Gene3D" id="2.60.40.60">
    <property type="entry name" value="Cadherins"/>
    <property type="match status" value="5"/>
</dbReference>
<feature type="domain" description="CBM6" evidence="4">
    <location>
        <begin position="3749"/>
        <end position="3873"/>
    </location>
</feature>
<dbReference type="SUPFAM" id="SSF49313">
    <property type="entry name" value="Cadherin-like"/>
    <property type="match status" value="3"/>
</dbReference>
<dbReference type="Pfam" id="PF16990">
    <property type="entry name" value="CBM_35"/>
    <property type="match status" value="1"/>
</dbReference>
<feature type="region of interest" description="Disordered" evidence="2">
    <location>
        <begin position="3515"/>
        <end position="3539"/>
    </location>
</feature>
<feature type="domain" description="Cadherin" evidence="3">
    <location>
        <begin position="185"/>
        <end position="295"/>
    </location>
</feature>
<dbReference type="InterPro" id="IPR013783">
    <property type="entry name" value="Ig-like_fold"/>
</dbReference>
<feature type="domain" description="CBM6" evidence="4">
    <location>
        <begin position="2396"/>
        <end position="2548"/>
    </location>
</feature>
<feature type="domain" description="Cadherin" evidence="3">
    <location>
        <begin position="1580"/>
        <end position="1662"/>
    </location>
</feature>
<dbReference type="Gene3D" id="2.120.10.30">
    <property type="entry name" value="TolB, C-terminal domain"/>
    <property type="match status" value="1"/>
</dbReference>
<dbReference type="InterPro" id="IPR011042">
    <property type="entry name" value="6-blade_b-propeller_TolB-like"/>
</dbReference>